<evidence type="ECO:0000313" key="2">
    <source>
        <dbReference type="EMBL" id="KIL59780.1"/>
    </source>
</evidence>
<dbReference type="OrthoDB" id="2652955at2759"/>
<dbReference type="HOGENOM" id="CLU_847222_0_0_1"/>
<name>A0A0C2SAD7_AMAMK</name>
<dbReference type="AlphaFoldDB" id="A0A0C2SAD7"/>
<feature type="compositionally biased region" description="Polar residues" evidence="1">
    <location>
        <begin position="276"/>
        <end position="292"/>
    </location>
</feature>
<accession>A0A0C2SAD7</accession>
<protein>
    <submittedName>
        <fullName evidence="2">Uncharacterized protein</fullName>
    </submittedName>
</protein>
<feature type="compositionally biased region" description="Low complexity" evidence="1">
    <location>
        <begin position="310"/>
        <end position="328"/>
    </location>
</feature>
<sequence length="328" mass="34735">MSTSGSAIISGLAFLENCRVPESGKPKSIVFDAVFNFEDKGGIAPGITLAYLTYYNSGNLEFSEESKPYFIVAKIAKVEHNPSPANNNQAVTLSAPNSELTNMDYAFVGDIDFVFPASSEPLNSSIPKVSITVAGVVDTASDYSGEISHCTITISQFVSVYHKKFGPSFKATLPLRCVIKESARWTPTTKPRPRPGKVVSVTGSIGEIVRNASGTLEYMEIMADQVSYLTDLPPTSTKLNNTLALDPATPPSQKRKIKFRGFSSSPTAVPPKKQKTTPLGANSSFNSVGSGSDQDDQEAAVLAPLTFTLPPKSSGPAAAAGGRSKAAK</sequence>
<gene>
    <name evidence="2" type="ORF">M378DRAFT_168918</name>
</gene>
<dbReference type="EMBL" id="KN818310">
    <property type="protein sequence ID" value="KIL59780.1"/>
    <property type="molecule type" value="Genomic_DNA"/>
</dbReference>
<organism evidence="2 3">
    <name type="scientific">Amanita muscaria (strain Koide BX008)</name>
    <dbReference type="NCBI Taxonomy" id="946122"/>
    <lineage>
        <taxon>Eukaryota</taxon>
        <taxon>Fungi</taxon>
        <taxon>Dikarya</taxon>
        <taxon>Basidiomycota</taxon>
        <taxon>Agaricomycotina</taxon>
        <taxon>Agaricomycetes</taxon>
        <taxon>Agaricomycetidae</taxon>
        <taxon>Agaricales</taxon>
        <taxon>Pluteineae</taxon>
        <taxon>Amanitaceae</taxon>
        <taxon>Amanita</taxon>
    </lineage>
</organism>
<dbReference type="Proteomes" id="UP000054549">
    <property type="component" value="Unassembled WGS sequence"/>
</dbReference>
<evidence type="ECO:0000313" key="3">
    <source>
        <dbReference type="Proteomes" id="UP000054549"/>
    </source>
</evidence>
<dbReference type="STRING" id="946122.A0A0C2SAD7"/>
<evidence type="ECO:0000256" key="1">
    <source>
        <dbReference type="SAM" id="MobiDB-lite"/>
    </source>
</evidence>
<keyword evidence="3" id="KW-1185">Reference proteome</keyword>
<reference evidence="2 3" key="1">
    <citation type="submission" date="2014-04" db="EMBL/GenBank/DDBJ databases">
        <title>Evolutionary Origins and Diversification of the Mycorrhizal Mutualists.</title>
        <authorList>
            <consortium name="DOE Joint Genome Institute"/>
            <consortium name="Mycorrhizal Genomics Consortium"/>
            <person name="Kohler A."/>
            <person name="Kuo A."/>
            <person name="Nagy L.G."/>
            <person name="Floudas D."/>
            <person name="Copeland A."/>
            <person name="Barry K.W."/>
            <person name="Cichocki N."/>
            <person name="Veneault-Fourrey C."/>
            <person name="LaButti K."/>
            <person name="Lindquist E.A."/>
            <person name="Lipzen A."/>
            <person name="Lundell T."/>
            <person name="Morin E."/>
            <person name="Murat C."/>
            <person name="Riley R."/>
            <person name="Ohm R."/>
            <person name="Sun H."/>
            <person name="Tunlid A."/>
            <person name="Henrissat B."/>
            <person name="Grigoriev I.V."/>
            <person name="Hibbett D.S."/>
            <person name="Martin F."/>
        </authorList>
    </citation>
    <scope>NUCLEOTIDE SEQUENCE [LARGE SCALE GENOMIC DNA]</scope>
    <source>
        <strain evidence="2 3">Koide BX008</strain>
    </source>
</reference>
<proteinExistence type="predicted"/>
<dbReference type="InParanoid" id="A0A0C2SAD7"/>
<feature type="region of interest" description="Disordered" evidence="1">
    <location>
        <begin position="261"/>
        <end position="328"/>
    </location>
</feature>